<evidence type="ECO:0000256" key="1">
    <source>
        <dbReference type="SAM" id="MobiDB-lite"/>
    </source>
</evidence>
<organism evidence="2 3">
    <name type="scientific">Euplotes crassus</name>
    <dbReference type="NCBI Taxonomy" id="5936"/>
    <lineage>
        <taxon>Eukaryota</taxon>
        <taxon>Sar</taxon>
        <taxon>Alveolata</taxon>
        <taxon>Ciliophora</taxon>
        <taxon>Intramacronucleata</taxon>
        <taxon>Spirotrichea</taxon>
        <taxon>Hypotrichia</taxon>
        <taxon>Euplotida</taxon>
        <taxon>Euplotidae</taxon>
        <taxon>Moneuplotes</taxon>
    </lineage>
</organism>
<reference evidence="2" key="1">
    <citation type="submission" date="2023-07" db="EMBL/GenBank/DDBJ databases">
        <authorList>
            <consortium name="AG Swart"/>
            <person name="Singh M."/>
            <person name="Singh A."/>
            <person name="Seah K."/>
            <person name="Emmerich C."/>
        </authorList>
    </citation>
    <scope>NUCLEOTIDE SEQUENCE</scope>
    <source>
        <strain evidence="2">DP1</strain>
    </source>
</reference>
<evidence type="ECO:0000313" key="2">
    <source>
        <dbReference type="EMBL" id="CAI2384574.1"/>
    </source>
</evidence>
<protein>
    <submittedName>
        <fullName evidence="2">Uncharacterized protein</fullName>
    </submittedName>
</protein>
<dbReference type="AlphaFoldDB" id="A0AAD2D7W9"/>
<feature type="region of interest" description="Disordered" evidence="1">
    <location>
        <begin position="162"/>
        <end position="202"/>
    </location>
</feature>
<feature type="compositionally biased region" description="Polar residues" evidence="1">
    <location>
        <begin position="177"/>
        <end position="192"/>
    </location>
</feature>
<name>A0AAD2D7W9_EUPCR</name>
<proteinExistence type="predicted"/>
<dbReference type="EMBL" id="CAMPGE010026911">
    <property type="protein sequence ID" value="CAI2384574.1"/>
    <property type="molecule type" value="Genomic_DNA"/>
</dbReference>
<feature type="region of interest" description="Disordered" evidence="1">
    <location>
        <begin position="332"/>
        <end position="358"/>
    </location>
</feature>
<dbReference type="Proteomes" id="UP001295684">
    <property type="component" value="Unassembled WGS sequence"/>
</dbReference>
<accession>A0AAD2D7W9</accession>
<gene>
    <name evidence="2" type="ORF">ECRASSUSDP1_LOCUS26107</name>
</gene>
<keyword evidence="3" id="KW-1185">Reference proteome</keyword>
<sequence length="736" mass="85230">MAKKTTFLLITKWTVLLREKSGSGLPTRKEPLLPLKGRTKPRLDSYRHRRLAMARRVGSIQTLLGHSILRAFRQEGKPLRITKSEALKRGINYNACVEALNQIQKSIKVKKITKRRGTGHFQNSQRTFEPCRVKNYKDDIIKQKCEDIINTLVFDSKEISRESVEESRKIPPHVYDSCSQRSHGKNKITQPPSFGPITEPSMQQNSSIFDVEKLSGRSQGVRNRNKKKVVYSTTYDRIRDKASRSLSPDEPTPKFNKKFKKYLDKRKDRFNQFDHITKNAKGIVKPKGTLKSRSSLQNSSVQERRYRPRILSLQERRSHRAKEKRTLYQIKRDQHKSQKLHSSKASVKRGSSIGRDSLSCKRSTKDFSQFFQKNLDWQKQRNKNIQKLKKNFDQEKQKECTFQPNKKRKLRSLERKIKPFVSKVLESCKKQMRRVRSKRGRLYSPTNAKGFEDTTQFLRFDDCEEINILPGAAEISGEIEEIEVDENYLGNYEKEEKDSHSDSRAINLLDSFNKIKEEEDKQEMKKKSYPLKSIKLKVPTENKSSVKINVNSMKPPIPHGPIRRKSASPLSKITEKDETNIAITESLDFTAHMEGIDEISKDPSFSIHHKSSVEKTQLLNGPASFDFEEFNSGDFQEHSIRSARSTIMKSKGRVEEYCSSISCASVTSDSAHAQNLFPTNAQRVTLVQMKNNEHPQNRETMVDQNSSEYSYDEEVLMTESIKFCNLRDSLLDQYID</sequence>
<comment type="caution">
    <text evidence="2">The sequence shown here is derived from an EMBL/GenBank/DDBJ whole genome shotgun (WGS) entry which is preliminary data.</text>
</comment>
<evidence type="ECO:0000313" key="3">
    <source>
        <dbReference type="Proteomes" id="UP001295684"/>
    </source>
</evidence>